<feature type="transmembrane region" description="Helical" evidence="7">
    <location>
        <begin position="204"/>
        <end position="223"/>
    </location>
</feature>
<evidence type="ECO:0000259" key="8">
    <source>
        <dbReference type="Pfam" id="PF01694"/>
    </source>
</evidence>
<evidence type="ECO:0000256" key="6">
    <source>
        <dbReference type="ARBA" id="ARBA00023136"/>
    </source>
</evidence>
<comment type="similarity">
    <text evidence="2">Belongs to the peptidase S54 family.</text>
</comment>
<evidence type="ECO:0000313" key="9">
    <source>
        <dbReference type="EMBL" id="CAD9689494.1"/>
    </source>
</evidence>
<evidence type="ECO:0000256" key="1">
    <source>
        <dbReference type="ARBA" id="ARBA00004141"/>
    </source>
</evidence>
<feature type="transmembrane region" description="Helical" evidence="7">
    <location>
        <begin position="64"/>
        <end position="88"/>
    </location>
</feature>
<keyword evidence="5 7" id="KW-1133">Transmembrane helix</keyword>
<gene>
    <name evidence="9" type="ORF">QSP1433_LOCUS10270</name>
</gene>
<dbReference type="AlphaFoldDB" id="A0A7S2S4Q5"/>
<dbReference type="InterPro" id="IPR035952">
    <property type="entry name" value="Rhomboid-like_sf"/>
</dbReference>
<keyword evidence="3 7" id="KW-0812">Transmembrane</keyword>
<dbReference type="PANTHER" id="PTHR43731">
    <property type="entry name" value="RHOMBOID PROTEASE"/>
    <property type="match status" value="1"/>
</dbReference>
<evidence type="ECO:0000256" key="4">
    <source>
        <dbReference type="ARBA" id="ARBA00022801"/>
    </source>
</evidence>
<accession>A0A7S2S4Q5</accession>
<dbReference type="GO" id="GO:0016020">
    <property type="term" value="C:membrane"/>
    <property type="evidence" value="ECO:0007669"/>
    <property type="project" value="UniProtKB-SubCell"/>
</dbReference>
<dbReference type="Pfam" id="PF01694">
    <property type="entry name" value="Rhomboid"/>
    <property type="match status" value="1"/>
</dbReference>
<sequence length="271" mass="29484">MLLVGNITRRGVLSSARPSTHGRCNLFDLAGPIATRASHQLKRSVGRSIGQRQQCRQMSGLTRFLGNVDSTSVIYGLIGANCGVFLLWKTSPYFALKHFTCSPDGIVRNHRYHTLLTCTFSHVDIWHLAVNMLGLFYFGGQAAIDMGPRRFLGMYLAAGAVSSIAQTYRDSINPYTRNSVLLGASGAVNSAIMWGVLCRPTSTVLIWGLVPVPMALFGFFIMFQDLWGAVSTGGGGMPFRSSQIGYTSHLVGAGVGAATWVALRRAPRRFF</sequence>
<feature type="transmembrane region" description="Helical" evidence="7">
    <location>
        <begin position="243"/>
        <end position="263"/>
    </location>
</feature>
<evidence type="ECO:0000256" key="3">
    <source>
        <dbReference type="ARBA" id="ARBA00022692"/>
    </source>
</evidence>
<evidence type="ECO:0000256" key="7">
    <source>
        <dbReference type="SAM" id="Phobius"/>
    </source>
</evidence>
<proteinExistence type="inferred from homology"/>
<dbReference type="InterPro" id="IPR050925">
    <property type="entry name" value="Rhomboid_protease_S54"/>
</dbReference>
<dbReference type="PANTHER" id="PTHR43731:SF14">
    <property type="entry name" value="PRESENILIN-ASSOCIATED RHOMBOID-LIKE PROTEIN, MITOCHONDRIAL"/>
    <property type="match status" value="1"/>
</dbReference>
<feature type="transmembrane region" description="Helical" evidence="7">
    <location>
        <begin position="151"/>
        <end position="168"/>
    </location>
</feature>
<protein>
    <recommendedName>
        <fullName evidence="8">Peptidase S54 rhomboid domain-containing protein</fullName>
    </recommendedName>
</protein>
<dbReference type="SUPFAM" id="SSF144091">
    <property type="entry name" value="Rhomboid-like"/>
    <property type="match status" value="1"/>
</dbReference>
<reference evidence="9" key="1">
    <citation type="submission" date="2021-01" db="EMBL/GenBank/DDBJ databases">
        <authorList>
            <person name="Corre E."/>
            <person name="Pelletier E."/>
            <person name="Niang G."/>
            <person name="Scheremetjew M."/>
            <person name="Finn R."/>
            <person name="Kale V."/>
            <person name="Holt S."/>
            <person name="Cochrane G."/>
            <person name="Meng A."/>
            <person name="Brown T."/>
            <person name="Cohen L."/>
        </authorList>
    </citation>
    <scope>NUCLEOTIDE SEQUENCE</scope>
    <source>
        <strain evidence="9">NY070348D</strain>
    </source>
</reference>
<dbReference type="InterPro" id="IPR022764">
    <property type="entry name" value="Peptidase_S54_rhomboid_dom"/>
</dbReference>
<evidence type="ECO:0000256" key="2">
    <source>
        <dbReference type="ARBA" id="ARBA00009045"/>
    </source>
</evidence>
<keyword evidence="6 7" id="KW-0472">Membrane</keyword>
<feature type="transmembrane region" description="Helical" evidence="7">
    <location>
        <begin position="125"/>
        <end position="144"/>
    </location>
</feature>
<feature type="domain" description="Peptidase S54 rhomboid" evidence="8">
    <location>
        <begin position="110"/>
        <end position="263"/>
    </location>
</feature>
<organism evidence="9">
    <name type="scientific">Mucochytrium quahogii</name>
    <dbReference type="NCBI Taxonomy" id="96639"/>
    <lineage>
        <taxon>Eukaryota</taxon>
        <taxon>Sar</taxon>
        <taxon>Stramenopiles</taxon>
        <taxon>Bigyra</taxon>
        <taxon>Labyrinthulomycetes</taxon>
        <taxon>Thraustochytrida</taxon>
        <taxon>Thraustochytriidae</taxon>
        <taxon>Mucochytrium</taxon>
    </lineage>
</organism>
<evidence type="ECO:0000256" key="5">
    <source>
        <dbReference type="ARBA" id="ARBA00022989"/>
    </source>
</evidence>
<name>A0A7S2S4Q5_9STRA</name>
<keyword evidence="4" id="KW-0378">Hydrolase</keyword>
<comment type="subcellular location">
    <subcellularLocation>
        <location evidence="1">Membrane</location>
        <topology evidence="1">Multi-pass membrane protein</topology>
    </subcellularLocation>
</comment>
<dbReference type="Gene3D" id="1.20.1540.10">
    <property type="entry name" value="Rhomboid-like"/>
    <property type="match status" value="1"/>
</dbReference>
<dbReference type="EMBL" id="HBHK01016438">
    <property type="protein sequence ID" value="CAD9689494.1"/>
    <property type="molecule type" value="Transcribed_RNA"/>
</dbReference>
<dbReference type="GO" id="GO:0004252">
    <property type="term" value="F:serine-type endopeptidase activity"/>
    <property type="evidence" value="ECO:0007669"/>
    <property type="project" value="InterPro"/>
</dbReference>
<feature type="transmembrane region" description="Helical" evidence="7">
    <location>
        <begin position="180"/>
        <end position="197"/>
    </location>
</feature>